<accession>A0A0V0IP80</accession>
<dbReference type="AlphaFoldDB" id="A0A0V0IP80"/>
<evidence type="ECO:0000313" key="1">
    <source>
        <dbReference type="EMBL" id="JAP33881.1"/>
    </source>
</evidence>
<protein>
    <submittedName>
        <fullName evidence="1">Putative ovule protein</fullName>
    </submittedName>
</protein>
<sequence>MLCFRVLYCCYDASFSLTRVCETKDNGCDEWGFPKTIALVFVDGILNLCLNEIANIMGFCRLIKNFKGPTLSSFGGVVL</sequence>
<name>A0A0V0IP80_SOLCH</name>
<dbReference type="EMBL" id="GEDG01004549">
    <property type="protein sequence ID" value="JAP33881.1"/>
    <property type="molecule type" value="Transcribed_RNA"/>
</dbReference>
<organism evidence="1">
    <name type="scientific">Solanum chacoense</name>
    <name type="common">Chaco potato</name>
    <dbReference type="NCBI Taxonomy" id="4108"/>
    <lineage>
        <taxon>Eukaryota</taxon>
        <taxon>Viridiplantae</taxon>
        <taxon>Streptophyta</taxon>
        <taxon>Embryophyta</taxon>
        <taxon>Tracheophyta</taxon>
        <taxon>Spermatophyta</taxon>
        <taxon>Magnoliopsida</taxon>
        <taxon>eudicotyledons</taxon>
        <taxon>Gunneridae</taxon>
        <taxon>Pentapetalae</taxon>
        <taxon>asterids</taxon>
        <taxon>lamiids</taxon>
        <taxon>Solanales</taxon>
        <taxon>Solanaceae</taxon>
        <taxon>Solanoideae</taxon>
        <taxon>Solaneae</taxon>
        <taxon>Solanum</taxon>
    </lineage>
</organism>
<reference evidence="1" key="1">
    <citation type="submission" date="2015-12" db="EMBL/GenBank/DDBJ databases">
        <title>Gene expression during late stages of embryo sac development: a critical building block for successful pollen-pistil interactions.</title>
        <authorList>
            <person name="Liu Y."/>
            <person name="Joly V."/>
            <person name="Sabar M."/>
            <person name="Matton D.P."/>
        </authorList>
    </citation>
    <scope>NUCLEOTIDE SEQUENCE</scope>
</reference>
<proteinExistence type="predicted"/>